<keyword evidence="7 14" id="KW-0812">Transmembrane</keyword>
<evidence type="ECO:0000256" key="4">
    <source>
        <dbReference type="ARBA" id="ARBA00022475"/>
    </source>
</evidence>
<dbReference type="SMART" id="SM00091">
    <property type="entry name" value="PAS"/>
    <property type="match status" value="1"/>
</dbReference>
<dbReference type="InterPro" id="IPR036097">
    <property type="entry name" value="HisK_dim/P_sf"/>
</dbReference>
<evidence type="ECO:0000256" key="6">
    <source>
        <dbReference type="ARBA" id="ARBA00022679"/>
    </source>
</evidence>
<keyword evidence="12" id="KW-0902">Two-component regulatory system</keyword>
<evidence type="ECO:0000256" key="14">
    <source>
        <dbReference type="SAM" id="Phobius"/>
    </source>
</evidence>
<dbReference type="GO" id="GO:0005524">
    <property type="term" value="F:ATP binding"/>
    <property type="evidence" value="ECO:0007669"/>
    <property type="project" value="UniProtKB-KW"/>
</dbReference>
<protein>
    <recommendedName>
        <fullName evidence="3">histidine kinase</fullName>
        <ecNumber evidence="3">2.7.13.3</ecNumber>
    </recommendedName>
</protein>
<dbReference type="SMART" id="SM00388">
    <property type="entry name" value="HisKA"/>
    <property type="match status" value="1"/>
</dbReference>
<keyword evidence="8" id="KW-0547">Nucleotide-binding</keyword>
<dbReference type="PROSITE" id="PS50109">
    <property type="entry name" value="HIS_KIN"/>
    <property type="match status" value="1"/>
</dbReference>
<dbReference type="SMART" id="SM00387">
    <property type="entry name" value="HATPase_c"/>
    <property type="match status" value="1"/>
</dbReference>
<evidence type="ECO:0000256" key="1">
    <source>
        <dbReference type="ARBA" id="ARBA00000085"/>
    </source>
</evidence>
<accession>A0A1N6HAZ7</accession>
<dbReference type="SUPFAM" id="SSF55874">
    <property type="entry name" value="ATPase domain of HSP90 chaperone/DNA topoisomerase II/histidine kinase"/>
    <property type="match status" value="1"/>
</dbReference>
<dbReference type="PRINTS" id="PR00344">
    <property type="entry name" value="BCTRLSENSOR"/>
</dbReference>
<dbReference type="Pfam" id="PF00512">
    <property type="entry name" value="HisKA"/>
    <property type="match status" value="1"/>
</dbReference>
<dbReference type="CDD" id="cd00082">
    <property type="entry name" value="HisKA"/>
    <property type="match status" value="1"/>
</dbReference>
<keyword evidence="6" id="KW-0808">Transferase</keyword>
<evidence type="ECO:0000259" key="16">
    <source>
        <dbReference type="PROSITE" id="PS50112"/>
    </source>
</evidence>
<evidence type="ECO:0000256" key="10">
    <source>
        <dbReference type="ARBA" id="ARBA00022840"/>
    </source>
</evidence>
<keyword evidence="13 14" id="KW-0472">Membrane</keyword>
<feature type="domain" description="PAS" evidence="16">
    <location>
        <begin position="300"/>
        <end position="345"/>
    </location>
</feature>
<dbReference type="GO" id="GO:0005886">
    <property type="term" value="C:plasma membrane"/>
    <property type="evidence" value="ECO:0007669"/>
    <property type="project" value="UniProtKB-SubCell"/>
</dbReference>
<dbReference type="InterPro" id="IPR000014">
    <property type="entry name" value="PAS"/>
</dbReference>
<feature type="transmembrane region" description="Helical" evidence="14">
    <location>
        <begin position="15"/>
        <end position="38"/>
    </location>
</feature>
<comment type="catalytic activity">
    <reaction evidence="1">
        <text>ATP + protein L-histidine = ADP + protein N-phospho-L-histidine.</text>
        <dbReference type="EC" id="2.7.13.3"/>
    </reaction>
</comment>
<evidence type="ECO:0000256" key="3">
    <source>
        <dbReference type="ARBA" id="ARBA00012438"/>
    </source>
</evidence>
<organism evidence="17 18">
    <name type="scientific">Halodesulfovibrio marinisediminis DSM 17456</name>
    <dbReference type="NCBI Taxonomy" id="1121457"/>
    <lineage>
        <taxon>Bacteria</taxon>
        <taxon>Pseudomonadati</taxon>
        <taxon>Thermodesulfobacteriota</taxon>
        <taxon>Desulfovibrionia</taxon>
        <taxon>Desulfovibrionales</taxon>
        <taxon>Desulfovibrionaceae</taxon>
        <taxon>Halodesulfovibrio</taxon>
    </lineage>
</organism>
<dbReference type="Gene3D" id="3.30.450.20">
    <property type="entry name" value="PAS domain"/>
    <property type="match status" value="1"/>
</dbReference>
<evidence type="ECO:0000256" key="2">
    <source>
        <dbReference type="ARBA" id="ARBA00004651"/>
    </source>
</evidence>
<dbReference type="InterPro" id="IPR033463">
    <property type="entry name" value="sCache_3"/>
</dbReference>
<evidence type="ECO:0000259" key="15">
    <source>
        <dbReference type="PROSITE" id="PS50109"/>
    </source>
</evidence>
<dbReference type="InterPro" id="IPR036890">
    <property type="entry name" value="HATPase_C_sf"/>
</dbReference>
<evidence type="ECO:0000256" key="8">
    <source>
        <dbReference type="ARBA" id="ARBA00022741"/>
    </source>
</evidence>
<feature type="domain" description="Histidine kinase" evidence="15">
    <location>
        <begin position="437"/>
        <end position="659"/>
    </location>
</feature>
<evidence type="ECO:0000256" key="11">
    <source>
        <dbReference type="ARBA" id="ARBA00022989"/>
    </source>
</evidence>
<dbReference type="OrthoDB" id="9805967at2"/>
<dbReference type="SUPFAM" id="SSF47384">
    <property type="entry name" value="Homodimeric domain of signal transducing histidine kinase"/>
    <property type="match status" value="1"/>
</dbReference>
<dbReference type="InterPro" id="IPR005467">
    <property type="entry name" value="His_kinase_dom"/>
</dbReference>
<proteinExistence type="predicted"/>
<dbReference type="Gene3D" id="1.10.287.130">
    <property type="match status" value="1"/>
</dbReference>
<dbReference type="Pfam" id="PF17203">
    <property type="entry name" value="sCache_3_2"/>
    <property type="match status" value="1"/>
</dbReference>
<dbReference type="InterPro" id="IPR004358">
    <property type="entry name" value="Sig_transdc_His_kin-like_C"/>
</dbReference>
<name>A0A1N6HAZ7_9BACT</name>
<reference evidence="18" key="1">
    <citation type="submission" date="2016-11" db="EMBL/GenBank/DDBJ databases">
        <authorList>
            <person name="Varghese N."/>
            <person name="Submissions S."/>
        </authorList>
    </citation>
    <scope>NUCLEOTIDE SEQUENCE [LARGE SCALE GENOMIC DNA]</scope>
    <source>
        <strain evidence="18">DSM 17456</strain>
    </source>
</reference>
<dbReference type="RefSeq" id="WP_074216877.1">
    <property type="nucleotide sequence ID" value="NZ_FSRG01000005.1"/>
</dbReference>
<dbReference type="EMBL" id="FSRG01000005">
    <property type="protein sequence ID" value="SIO16940.1"/>
    <property type="molecule type" value="Genomic_DNA"/>
</dbReference>
<dbReference type="PANTHER" id="PTHR43065">
    <property type="entry name" value="SENSOR HISTIDINE KINASE"/>
    <property type="match status" value="1"/>
</dbReference>
<dbReference type="SUPFAM" id="SSF55785">
    <property type="entry name" value="PYP-like sensor domain (PAS domain)"/>
    <property type="match status" value="1"/>
</dbReference>
<dbReference type="GO" id="GO:0000155">
    <property type="term" value="F:phosphorelay sensor kinase activity"/>
    <property type="evidence" value="ECO:0007669"/>
    <property type="project" value="InterPro"/>
</dbReference>
<dbReference type="EC" id="2.7.13.3" evidence="3"/>
<keyword evidence="4" id="KW-1003">Cell membrane</keyword>
<dbReference type="InterPro" id="IPR035965">
    <property type="entry name" value="PAS-like_dom_sf"/>
</dbReference>
<comment type="subcellular location">
    <subcellularLocation>
        <location evidence="2">Cell membrane</location>
        <topology evidence="2">Multi-pass membrane protein</topology>
    </subcellularLocation>
</comment>
<dbReference type="Pfam" id="PF02518">
    <property type="entry name" value="HATPase_c"/>
    <property type="match status" value="1"/>
</dbReference>
<dbReference type="AlphaFoldDB" id="A0A1N6HAZ7"/>
<evidence type="ECO:0000313" key="17">
    <source>
        <dbReference type="EMBL" id="SIO16940.1"/>
    </source>
</evidence>
<dbReference type="InterPro" id="IPR003594">
    <property type="entry name" value="HATPase_dom"/>
</dbReference>
<dbReference type="STRING" id="1121457.SAMN02745161_2109"/>
<evidence type="ECO:0000313" key="18">
    <source>
        <dbReference type="Proteomes" id="UP000184694"/>
    </source>
</evidence>
<keyword evidence="11 14" id="KW-1133">Transmembrane helix</keyword>
<sequence length="665" mass="74628">MIRSKFAQLSLKNKFFFSILIVILLISGTIALLARWILISGLTSELEMRGTAIAHSVATRGTEYILENDTDHLLNVLFDEKQLNERRNLVAYIYVEGKNGKILSHTFTTPFPKRLKGVNPVTERVEKSVEVVPLGEHEAYDIAVPIKEGIYQIGTVHVGLSKAHIDSLVGKLRAMFLGFISAVIIITFWVSHRLAKYIADPVMTLTKISDDLSRGNFSSADLVNTEEDIACPAFHDTDLPCWHFDEQRAGANKTGARPHRCKKCAFYNEPSDGDEVQQLTTSFRNMVWSIRLYRRRLQESESTYRSLFRSGPDPIFVVDVHTQKLVDANPRTEEIYGYSREELVGMRYSVLAEEHAKECFEYFSNDELCAEAMKSARIVHLRKGNIPMYVNLTACLISYRTRPAIIVSTTDVTDLVEKDAQLIQASKMKSLGEMSTGVAHELNQPLNAIRMGSDFLTMVHEQDIEIPQEQYVQVVTEISTQVDRASDIINTLRSFGRKADLLLEDVNLNEPVGSVVSLLSRQFRIEDVHIVTELDPSLPYITAQHNKLQQVLLNLVINARDAIVERHEEGTEVRGRILIRTEYDDEGVSVSVEDNGTGIPDHVAEKVFEPFFTTKATGQGMGLGLAISYGIVREFGGELNIQSAVGDGTCFTVRFPRQEVALVAN</sequence>
<dbReference type="Pfam" id="PF13426">
    <property type="entry name" value="PAS_9"/>
    <property type="match status" value="1"/>
</dbReference>
<dbReference type="Proteomes" id="UP000184694">
    <property type="component" value="Unassembled WGS sequence"/>
</dbReference>
<evidence type="ECO:0000256" key="12">
    <source>
        <dbReference type="ARBA" id="ARBA00023012"/>
    </source>
</evidence>
<dbReference type="PROSITE" id="PS50112">
    <property type="entry name" value="PAS"/>
    <property type="match status" value="1"/>
</dbReference>
<keyword evidence="18" id="KW-1185">Reference proteome</keyword>
<keyword evidence="5" id="KW-0597">Phosphoprotein</keyword>
<gene>
    <name evidence="17" type="ORF">SAMN02745161_2109</name>
</gene>
<dbReference type="CDD" id="cd00130">
    <property type="entry name" value="PAS"/>
    <property type="match status" value="1"/>
</dbReference>
<keyword evidence="10" id="KW-0067">ATP-binding</keyword>
<keyword evidence="9 17" id="KW-0418">Kinase</keyword>
<evidence type="ECO:0000256" key="5">
    <source>
        <dbReference type="ARBA" id="ARBA00022553"/>
    </source>
</evidence>
<feature type="transmembrane region" description="Helical" evidence="14">
    <location>
        <begin position="172"/>
        <end position="190"/>
    </location>
</feature>
<dbReference type="Gene3D" id="3.30.565.10">
    <property type="entry name" value="Histidine kinase-like ATPase, C-terminal domain"/>
    <property type="match status" value="1"/>
</dbReference>
<dbReference type="NCBIfam" id="TIGR00229">
    <property type="entry name" value="sensory_box"/>
    <property type="match status" value="1"/>
</dbReference>
<evidence type="ECO:0000256" key="13">
    <source>
        <dbReference type="ARBA" id="ARBA00023136"/>
    </source>
</evidence>
<evidence type="ECO:0000256" key="7">
    <source>
        <dbReference type="ARBA" id="ARBA00022692"/>
    </source>
</evidence>
<evidence type="ECO:0000256" key="9">
    <source>
        <dbReference type="ARBA" id="ARBA00022777"/>
    </source>
</evidence>
<dbReference type="InterPro" id="IPR003661">
    <property type="entry name" value="HisK_dim/P_dom"/>
</dbReference>
<dbReference type="PANTHER" id="PTHR43065:SF46">
    <property type="entry name" value="C4-DICARBOXYLATE TRANSPORT SENSOR PROTEIN DCTB"/>
    <property type="match status" value="1"/>
</dbReference>